<dbReference type="GO" id="GO:0005886">
    <property type="term" value="C:plasma membrane"/>
    <property type="evidence" value="ECO:0007669"/>
    <property type="project" value="UniProtKB-SubCell"/>
</dbReference>
<proteinExistence type="predicted"/>
<dbReference type="EMBL" id="CP038145">
    <property type="protein sequence ID" value="QBQ63575.1"/>
    <property type="molecule type" value="Genomic_DNA"/>
</dbReference>
<feature type="transmembrane region" description="Helical" evidence="6">
    <location>
        <begin position="6"/>
        <end position="27"/>
    </location>
</feature>
<evidence type="ECO:0000313" key="8">
    <source>
        <dbReference type="Proteomes" id="UP000294444"/>
    </source>
</evidence>
<evidence type="ECO:0000256" key="4">
    <source>
        <dbReference type="ARBA" id="ARBA00022989"/>
    </source>
</evidence>
<evidence type="ECO:0000256" key="2">
    <source>
        <dbReference type="ARBA" id="ARBA00022475"/>
    </source>
</evidence>
<dbReference type="GO" id="GO:0015171">
    <property type="term" value="F:amino acid transmembrane transporter activity"/>
    <property type="evidence" value="ECO:0007669"/>
    <property type="project" value="TreeGrafter"/>
</dbReference>
<dbReference type="AlphaFoldDB" id="A0A4P7CHM4"/>
<dbReference type="Proteomes" id="UP000294444">
    <property type="component" value="Chromosome"/>
</dbReference>
<evidence type="ECO:0000256" key="1">
    <source>
        <dbReference type="ARBA" id="ARBA00004651"/>
    </source>
</evidence>
<keyword evidence="5 6" id="KW-0472">Membrane</keyword>
<keyword evidence="2" id="KW-1003">Cell membrane</keyword>
<dbReference type="InterPro" id="IPR001123">
    <property type="entry name" value="LeuE-type"/>
</dbReference>
<feature type="transmembrane region" description="Helical" evidence="6">
    <location>
        <begin position="144"/>
        <end position="168"/>
    </location>
</feature>
<keyword evidence="8" id="KW-1185">Reference proteome</keyword>
<feature type="transmembrane region" description="Helical" evidence="6">
    <location>
        <begin position="70"/>
        <end position="87"/>
    </location>
</feature>
<sequence length="202" mass="21800">MDSTLFGFWTLSLSLTCVPGLDWAYLISAGLQKRVLPALCGMLLGYLLVILLVAAGLGVVIASYPPLLHLLNWIGAAYLIWIGIQIIRTPATVAETDLSQDLGRKWLFKGIAVSGLNPKVLLMFLAIVPQFLTLQSDWSMASQTVLLGALHILNCSLIYPFVGIGAGIALRHHPTLAKGISRLSGILMIVIAVRMLVEQGIN</sequence>
<feature type="transmembrane region" description="Helical" evidence="6">
    <location>
        <begin position="39"/>
        <end position="64"/>
    </location>
</feature>
<reference evidence="7 8" key="1">
    <citation type="submission" date="2019-03" db="EMBL/GenBank/DDBJ databases">
        <authorList>
            <person name="Che Y."/>
            <person name="Zhou L."/>
        </authorList>
    </citation>
    <scope>NUCLEOTIDE SEQUENCE [LARGE SCALE GENOMIC DNA]</scope>
    <source>
        <strain evidence="7 8">AIFJ1607</strain>
    </source>
</reference>
<feature type="transmembrane region" description="Helical" evidence="6">
    <location>
        <begin position="180"/>
        <end position="197"/>
    </location>
</feature>
<protein>
    <submittedName>
        <fullName evidence="7">LysE family translocator</fullName>
    </submittedName>
</protein>
<evidence type="ECO:0000256" key="6">
    <source>
        <dbReference type="SAM" id="Phobius"/>
    </source>
</evidence>
<keyword evidence="4 6" id="KW-1133">Transmembrane helix</keyword>
<gene>
    <name evidence="7" type="ORF">EXH44_04685</name>
</gene>
<comment type="subcellular location">
    <subcellularLocation>
        <location evidence="1">Cell membrane</location>
        <topology evidence="1">Multi-pass membrane protein</topology>
    </subcellularLocation>
</comment>
<dbReference type="KEGG" id="aio:EXH44_04685"/>
<dbReference type="RefSeq" id="WP_162856480.1">
    <property type="nucleotide sequence ID" value="NZ_CP038145.1"/>
</dbReference>
<dbReference type="PANTHER" id="PTHR30086">
    <property type="entry name" value="ARGININE EXPORTER PROTEIN ARGO"/>
    <property type="match status" value="1"/>
</dbReference>
<accession>A0A4P7CHM4</accession>
<organism evidence="7 8">
    <name type="scientific">Actinobacillus indolicus</name>
    <dbReference type="NCBI Taxonomy" id="51049"/>
    <lineage>
        <taxon>Bacteria</taxon>
        <taxon>Pseudomonadati</taxon>
        <taxon>Pseudomonadota</taxon>
        <taxon>Gammaproteobacteria</taxon>
        <taxon>Pasteurellales</taxon>
        <taxon>Pasteurellaceae</taxon>
        <taxon>Actinobacillus</taxon>
    </lineage>
</organism>
<keyword evidence="3 6" id="KW-0812">Transmembrane</keyword>
<evidence type="ECO:0000313" key="7">
    <source>
        <dbReference type="EMBL" id="QBQ63575.1"/>
    </source>
</evidence>
<evidence type="ECO:0000256" key="3">
    <source>
        <dbReference type="ARBA" id="ARBA00022692"/>
    </source>
</evidence>
<evidence type="ECO:0000256" key="5">
    <source>
        <dbReference type="ARBA" id="ARBA00023136"/>
    </source>
</evidence>
<feature type="transmembrane region" description="Helical" evidence="6">
    <location>
        <begin position="107"/>
        <end position="132"/>
    </location>
</feature>
<dbReference type="PANTHER" id="PTHR30086:SF20">
    <property type="entry name" value="ARGININE EXPORTER PROTEIN ARGO-RELATED"/>
    <property type="match status" value="1"/>
</dbReference>
<dbReference type="Pfam" id="PF01810">
    <property type="entry name" value="LysE"/>
    <property type="match status" value="1"/>
</dbReference>
<name>A0A4P7CHM4_9PAST</name>